<evidence type="ECO:0000256" key="10">
    <source>
        <dbReference type="ARBA" id="ARBA00023014"/>
    </source>
</evidence>
<evidence type="ECO:0000256" key="11">
    <source>
        <dbReference type="HAMAP-Rule" id="MF_01211"/>
    </source>
</evidence>
<feature type="binding site" evidence="11 12">
    <location>
        <begin position="77"/>
        <end position="78"/>
    </location>
    <ligand>
        <name>FAD</name>
        <dbReference type="ChEBI" id="CHEBI:57692"/>
    </ligand>
</feature>
<comment type="function">
    <text evidence="11">Responsible for channeling the electrons from the oxidation of dihydroorotate from the FMN redox center in the PyrD type B subunit to the ultimate electron acceptor NAD(+).</text>
</comment>
<dbReference type="GO" id="GO:0016491">
    <property type="term" value="F:oxidoreductase activity"/>
    <property type="evidence" value="ECO:0007669"/>
    <property type="project" value="InterPro"/>
</dbReference>
<dbReference type="InterPro" id="IPR012165">
    <property type="entry name" value="Cyt_c3_hydrogenase_gsu"/>
</dbReference>
<keyword evidence="3 11" id="KW-0285">Flavoprotein</keyword>
<dbReference type="Gene3D" id="2.10.240.10">
    <property type="entry name" value="Dihydroorotate dehydrogenase, electron transfer subunit"/>
    <property type="match status" value="1"/>
</dbReference>
<dbReference type="InterPro" id="IPR023455">
    <property type="entry name" value="Dihydroorotate_DHASE_ETsu"/>
</dbReference>
<comment type="pathway">
    <text evidence="11">Pyrimidine metabolism; UMP biosynthesis via de novo pathway; orotate from (S)-dihydroorotate (NAD(+) route): step 1/1.</text>
</comment>
<dbReference type="PANTHER" id="PTHR43513:SF3">
    <property type="entry name" value="DIHYDROOROTATE DEHYDROGENASE B (NAD(+)), ELECTRON TRANSFER SUBUNIT-RELATED"/>
    <property type="match status" value="1"/>
</dbReference>
<comment type="cofactor">
    <cofactor evidence="11 12">
        <name>FAD</name>
        <dbReference type="ChEBI" id="CHEBI:57692"/>
    </cofactor>
    <text evidence="11 12">Binds 1 FAD per subunit.</text>
</comment>
<dbReference type="InterPro" id="IPR037117">
    <property type="entry name" value="Dihydroorotate_DH_ele_sf"/>
</dbReference>
<evidence type="ECO:0000259" key="14">
    <source>
        <dbReference type="PROSITE" id="PS51384"/>
    </source>
</evidence>
<evidence type="ECO:0000256" key="1">
    <source>
        <dbReference type="ARBA" id="ARBA00006422"/>
    </source>
</evidence>
<feature type="binding site" evidence="11 13">
    <location>
        <position position="228"/>
    </location>
    <ligand>
        <name>[2Fe-2S] cluster</name>
        <dbReference type="ChEBI" id="CHEBI:190135"/>
    </ligand>
</feature>
<dbReference type="GO" id="GO:0044205">
    <property type="term" value="P:'de novo' UMP biosynthetic process"/>
    <property type="evidence" value="ECO:0007669"/>
    <property type="project" value="UniProtKB-UniRule"/>
</dbReference>
<evidence type="ECO:0000256" key="8">
    <source>
        <dbReference type="ARBA" id="ARBA00022982"/>
    </source>
</evidence>
<proteinExistence type="inferred from homology"/>
<dbReference type="GO" id="GO:0051537">
    <property type="term" value="F:2 iron, 2 sulfur cluster binding"/>
    <property type="evidence" value="ECO:0007669"/>
    <property type="project" value="UniProtKB-KW"/>
</dbReference>
<dbReference type="AlphaFoldDB" id="A0A2W0H7Y0"/>
<evidence type="ECO:0000256" key="5">
    <source>
        <dbReference type="ARBA" id="ARBA00022723"/>
    </source>
</evidence>
<accession>A0A2W0H7Y0</accession>
<evidence type="ECO:0000256" key="9">
    <source>
        <dbReference type="ARBA" id="ARBA00023004"/>
    </source>
</evidence>
<dbReference type="Gene3D" id="2.40.30.10">
    <property type="entry name" value="Translation factors"/>
    <property type="match status" value="1"/>
</dbReference>
<evidence type="ECO:0000256" key="3">
    <source>
        <dbReference type="ARBA" id="ARBA00022630"/>
    </source>
</evidence>
<evidence type="ECO:0000256" key="13">
    <source>
        <dbReference type="PIRSR" id="PIRSR006816-2"/>
    </source>
</evidence>
<dbReference type="Pfam" id="PF10418">
    <property type="entry name" value="DHODB_Fe-S_bind"/>
    <property type="match status" value="1"/>
</dbReference>
<dbReference type="PROSITE" id="PS51384">
    <property type="entry name" value="FAD_FR"/>
    <property type="match status" value="1"/>
</dbReference>
<comment type="cofactor">
    <cofactor evidence="13">
        <name>[2Fe-2S] cluster</name>
        <dbReference type="ChEBI" id="CHEBI:190135"/>
    </cofactor>
    <text evidence="13">Binds 1 [2Fe-2S] cluster per subunit.</text>
</comment>
<dbReference type="RefSeq" id="WP_110517547.1">
    <property type="nucleotide sequence ID" value="NZ_PDOF01000001.1"/>
</dbReference>
<sequence length="255" mass="27943">MKQVEKMKVLRNEKIARSIFEIELEGNLVQHMSGPGQFVHLKVTDGMDPTLRRPVSVCRYERKKSTFTMLYRAEGKGTQLLSRKTAEDTVDVLGPLGTGFPTDGLKPGSRCLLAGGGIGVPPLYELARQLKAGGHHVTTVLGFRSKEDVFYEEAFREFGDVYVTTEDGTHGAKGFVTDAIDRHVPVWDRYYACGPRPMLRALETKLGTGGWLSLEERMGCGIGACLACVCDEKNGPGYRKVCTDGPVFPAGEVVV</sequence>
<dbReference type="NCBIfam" id="NF000799">
    <property type="entry name" value="PRK00054.1-4"/>
    <property type="match status" value="1"/>
</dbReference>
<dbReference type="Pfam" id="PF00175">
    <property type="entry name" value="NAD_binding_1"/>
    <property type="match status" value="1"/>
</dbReference>
<evidence type="ECO:0000313" key="15">
    <source>
        <dbReference type="EMBL" id="PYZ97954.1"/>
    </source>
</evidence>
<dbReference type="InterPro" id="IPR017938">
    <property type="entry name" value="Riboflavin_synthase-like_b-brl"/>
</dbReference>
<evidence type="ECO:0000256" key="6">
    <source>
        <dbReference type="ARBA" id="ARBA00022827"/>
    </source>
</evidence>
<dbReference type="PRINTS" id="PR00409">
    <property type="entry name" value="PHDIOXRDTASE"/>
</dbReference>
<keyword evidence="6 11" id="KW-0274">FAD</keyword>
<keyword evidence="16" id="KW-1185">Reference proteome</keyword>
<dbReference type="Gene3D" id="3.40.50.80">
    <property type="entry name" value="Nucleotide-binding domain of ferredoxin-NADP reductase (FNR) module"/>
    <property type="match status" value="1"/>
</dbReference>
<comment type="cofactor">
    <cofactor evidence="11">
        <name>[2Fe-2S] cluster</name>
        <dbReference type="ChEBI" id="CHEBI:190135"/>
    </cofactor>
    <text evidence="11">Binds 1 [2Fe-2S] cluster per subunit.</text>
</comment>
<comment type="similarity">
    <text evidence="1 11">Belongs to the PyrK family.</text>
</comment>
<protein>
    <recommendedName>
        <fullName evidence="11">Dihydroorotate dehydrogenase B (NAD(+)), electron transfer subunit</fullName>
    </recommendedName>
    <alternativeName>
        <fullName evidence="11">Dihydroorotate oxidase B, electron transfer subunit</fullName>
    </alternativeName>
</protein>
<feature type="binding site" evidence="11 13">
    <location>
        <position position="220"/>
    </location>
    <ligand>
        <name>[2Fe-2S] cluster</name>
        <dbReference type="ChEBI" id="CHEBI:190135"/>
    </ligand>
</feature>
<keyword evidence="2 11" id="KW-0813">Transport</keyword>
<reference evidence="15 16" key="1">
    <citation type="submission" date="2017-10" db="EMBL/GenBank/DDBJ databases">
        <title>Bacillus sp. nov., a halophilic bacterium isolated from a Yangshapao Lake.</title>
        <authorList>
            <person name="Wang H."/>
        </authorList>
    </citation>
    <scope>NUCLEOTIDE SEQUENCE [LARGE SCALE GENOMIC DNA]</scope>
    <source>
        <strain evidence="15 16">YSP-3</strain>
    </source>
</reference>
<dbReference type="PIRSF" id="PIRSF006816">
    <property type="entry name" value="Cyc3_hyd_g"/>
    <property type="match status" value="1"/>
</dbReference>
<dbReference type="GO" id="GO:0050660">
    <property type="term" value="F:flavin adenine dinucleotide binding"/>
    <property type="evidence" value="ECO:0007669"/>
    <property type="project" value="InterPro"/>
</dbReference>
<evidence type="ECO:0000256" key="7">
    <source>
        <dbReference type="ARBA" id="ARBA00022975"/>
    </source>
</evidence>
<feature type="binding site" evidence="11 12">
    <location>
        <begin position="53"/>
        <end position="56"/>
    </location>
    <ligand>
        <name>FAD</name>
        <dbReference type="ChEBI" id="CHEBI:57692"/>
    </ligand>
</feature>
<dbReference type="GO" id="GO:0046872">
    <property type="term" value="F:metal ion binding"/>
    <property type="evidence" value="ECO:0007669"/>
    <property type="project" value="UniProtKB-KW"/>
</dbReference>
<dbReference type="GO" id="GO:0009055">
    <property type="term" value="F:electron transfer activity"/>
    <property type="evidence" value="ECO:0007669"/>
    <property type="project" value="UniProtKB-UniRule"/>
</dbReference>
<dbReference type="OrthoDB" id="9778346at2"/>
<feature type="binding site" evidence="11 13">
    <location>
        <position position="242"/>
    </location>
    <ligand>
        <name>[2Fe-2S] cluster</name>
        <dbReference type="ChEBI" id="CHEBI:190135"/>
    </ligand>
</feature>
<evidence type="ECO:0000256" key="2">
    <source>
        <dbReference type="ARBA" id="ARBA00022448"/>
    </source>
</evidence>
<name>A0A2W0H7Y0_9BACI</name>
<keyword evidence="10 11" id="KW-0411">Iron-sulfur</keyword>
<dbReference type="InterPro" id="IPR001433">
    <property type="entry name" value="OxRdtase_FAD/NAD-bd"/>
</dbReference>
<dbReference type="HAMAP" id="MF_01211">
    <property type="entry name" value="DHODB_Fe_S_bind"/>
    <property type="match status" value="1"/>
</dbReference>
<dbReference type="SUPFAM" id="SSF63380">
    <property type="entry name" value="Riboflavin synthase domain-like"/>
    <property type="match status" value="1"/>
</dbReference>
<dbReference type="InterPro" id="IPR039261">
    <property type="entry name" value="FNR_nucleotide-bd"/>
</dbReference>
<dbReference type="UniPathway" id="UPA00070">
    <property type="reaction ID" value="UER00945"/>
</dbReference>
<dbReference type="CDD" id="cd06218">
    <property type="entry name" value="DHOD_e_trans"/>
    <property type="match status" value="1"/>
</dbReference>
<comment type="caution">
    <text evidence="15">The sequence shown here is derived from an EMBL/GenBank/DDBJ whole genome shotgun (WGS) entry which is preliminary data.</text>
</comment>
<feature type="domain" description="FAD-binding FR-type" evidence="14">
    <location>
        <begin position="2"/>
        <end position="102"/>
    </location>
</feature>
<evidence type="ECO:0000256" key="12">
    <source>
        <dbReference type="PIRSR" id="PIRSR006816-1"/>
    </source>
</evidence>
<keyword evidence="5 11" id="KW-0479">Metal-binding</keyword>
<organism evidence="15 16">
    <name type="scientific">Alteribacter lacisalsi</name>
    <dbReference type="NCBI Taxonomy" id="2045244"/>
    <lineage>
        <taxon>Bacteria</taxon>
        <taxon>Bacillati</taxon>
        <taxon>Bacillota</taxon>
        <taxon>Bacilli</taxon>
        <taxon>Bacillales</taxon>
        <taxon>Bacillaceae</taxon>
        <taxon>Alteribacter</taxon>
    </lineage>
</organism>
<gene>
    <name evidence="11" type="primary">pyrK</name>
    <name evidence="15" type="ORF">CR205_04990</name>
</gene>
<keyword evidence="4 11" id="KW-0001">2Fe-2S</keyword>
<dbReference type="Proteomes" id="UP000248066">
    <property type="component" value="Unassembled WGS sequence"/>
</dbReference>
<keyword evidence="9 11" id="KW-0408">Iron</keyword>
<dbReference type="InterPro" id="IPR019480">
    <property type="entry name" value="Dihydroorotate_DH_Fe-S-bd"/>
</dbReference>
<evidence type="ECO:0000256" key="4">
    <source>
        <dbReference type="ARBA" id="ARBA00022714"/>
    </source>
</evidence>
<dbReference type="SUPFAM" id="SSF52343">
    <property type="entry name" value="Ferredoxin reductase-like, C-terminal NADP-linked domain"/>
    <property type="match status" value="1"/>
</dbReference>
<comment type="subunit">
    <text evidence="11">Heterotetramer of 2 PyrK and 2 PyrD type B subunits.</text>
</comment>
<keyword evidence="7 11" id="KW-0665">Pyrimidine biosynthesis</keyword>
<dbReference type="InterPro" id="IPR017927">
    <property type="entry name" value="FAD-bd_FR_type"/>
</dbReference>
<feature type="binding site" evidence="11 13">
    <location>
        <position position="225"/>
    </location>
    <ligand>
        <name>[2Fe-2S] cluster</name>
        <dbReference type="ChEBI" id="CHEBI:190135"/>
    </ligand>
</feature>
<dbReference type="InterPro" id="IPR050353">
    <property type="entry name" value="PyrK_electron_transfer"/>
</dbReference>
<dbReference type="PANTHER" id="PTHR43513">
    <property type="entry name" value="DIHYDROOROTATE DEHYDROGENASE B (NAD(+)), ELECTRON TRANSFER SUBUNIT"/>
    <property type="match status" value="1"/>
</dbReference>
<dbReference type="EMBL" id="PDOF01000001">
    <property type="protein sequence ID" value="PYZ97954.1"/>
    <property type="molecule type" value="Genomic_DNA"/>
</dbReference>
<feature type="binding site" evidence="11 12">
    <location>
        <begin position="70"/>
        <end position="72"/>
    </location>
    <ligand>
        <name>FAD</name>
        <dbReference type="ChEBI" id="CHEBI:57692"/>
    </ligand>
</feature>
<keyword evidence="8 11" id="KW-0249">Electron transport</keyword>
<evidence type="ECO:0000313" key="16">
    <source>
        <dbReference type="Proteomes" id="UP000248066"/>
    </source>
</evidence>